<dbReference type="PANTHER" id="PTHR43685:SF2">
    <property type="entry name" value="GLYCOSYLTRANSFERASE 2-LIKE DOMAIN-CONTAINING PROTEIN"/>
    <property type="match status" value="1"/>
</dbReference>
<dbReference type="InterPro" id="IPR029044">
    <property type="entry name" value="Nucleotide-diphossugar_trans"/>
</dbReference>
<feature type="domain" description="Glycosyltransferase 2-like" evidence="1">
    <location>
        <begin position="12"/>
        <end position="181"/>
    </location>
</feature>
<dbReference type="PANTHER" id="PTHR43685">
    <property type="entry name" value="GLYCOSYLTRANSFERASE"/>
    <property type="match status" value="1"/>
</dbReference>
<dbReference type="EMBL" id="JAPCKK010000031">
    <property type="protein sequence ID" value="MDP4098957.1"/>
    <property type="molecule type" value="Genomic_DNA"/>
</dbReference>
<reference evidence="2 3" key="1">
    <citation type="submission" date="2022-10" db="EMBL/GenBank/DDBJ databases">
        <title>Paenibacillus description and whole genome data of maize root bacterial community.</title>
        <authorList>
            <person name="Marton D."/>
            <person name="Farkas M."/>
            <person name="Cserhati M."/>
        </authorList>
    </citation>
    <scope>NUCLEOTIDE SEQUENCE [LARGE SCALE GENOMIC DNA]</scope>
    <source>
        <strain evidence="2 3">P96</strain>
    </source>
</reference>
<sequence>MEKPNFSRPDLSVIICTYNRADLLDKTLVSLLSLHELDRAEIIVVDNRSSDHTAEVVRRFIAAHKEFVNVTYHFEAEQGLSAARNAGIRLAAAEIIAFLDDDAIPATAWIRTIISAFERNSDMSAMGGPIAPIFESDRPAWLTGPLELPYTIVNLGQEEKEYPRSLNPFGANMAMRSEALQDNLFPLHLGRKGNLLLSGEESWVFEQIRRKGGLVKYHPDMAVDHFVPAARLTKEWIMNRYYCQGMSNAVQCTSLKERVMLIGKTAAKLLYIVFRSLNARSEGSKLLNRCRLESIRGTMDTVRNRKSESAAG</sequence>
<gene>
    <name evidence="2" type="ORF">OIN60_19720</name>
</gene>
<dbReference type="InterPro" id="IPR001173">
    <property type="entry name" value="Glyco_trans_2-like"/>
</dbReference>
<dbReference type="CDD" id="cd00761">
    <property type="entry name" value="Glyco_tranf_GTA_type"/>
    <property type="match status" value="1"/>
</dbReference>
<protein>
    <submittedName>
        <fullName evidence="2">Glycosyltransferase</fullName>
    </submittedName>
</protein>
<evidence type="ECO:0000313" key="3">
    <source>
        <dbReference type="Proteomes" id="UP001241848"/>
    </source>
</evidence>
<comment type="caution">
    <text evidence="2">The sequence shown here is derived from an EMBL/GenBank/DDBJ whole genome shotgun (WGS) entry which is preliminary data.</text>
</comment>
<dbReference type="Pfam" id="PF00535">
    <property type="entry name" value="Glycos_transf_2"/>
    <property type="match status" value="1"/>
</dbReference>
<keyword evidence="3" id="KW-1185">Reference proteome</keyword>
<dbReference type="Gene3D" id="3.90.550.10">
    <property type="entry name" value="Spore Coat Polysaccharide Biosynthesis Protein SpsA, Chain A"/>
    <property type="match status" value="1"/>
</dbReference>
<proteinExistence type="predicted"/>
<evidence type="ECO:0000313" key="2">
    <source>
        <dbReference type="EMBL" id="MDP4098957.1"/>
    </source>
</evidence>
<dbReference type="RefSeq" id="WP_305756576.1">
    <property type="nucleotide sequence ID" value="NZ_JAPCKK010000031.1"/>
</dbReference>
<dbReference type="InterPro" id="IPR050834">
    <property type="entry name" value="Glycosyltransf_2"/>
</dbReference>
<accession>A0ABT9FW64</accession>
<organism evidence="2 3">
    <name type="scientific">Paenibacillus zeirhizosphaerae</name>
    <dbReference type="NCBI Taxonomy" id="2987519"/>
    <lineage>
        <taxon>Bacteria</taxon>
        <taxon>Bacillati</taxon>
        <taxon>Bacillota</taxon>
        <taxon>Bacilli</taxon>
        <taxon>Bacillales</taxon>
        <taxon>Paenibacillaceae</taxon>
        <taxon>Paenibacillus</taxon>
    </lineage>
</organism>
<evidence type="ECO:0000259" key="1">
    <source>
        <dbReference type="Pfam" id="PF00535"/>
    </source>
</evidence>
<name>A0ABT9FW64_9BACL</name>
<dbReference type="SUPFAM" id="SSF53448">
    <property type="entry name" value="Nucleotide-diphospho-sugar transferases"/>
    <property type="match status" value="1"/>
</dbReference>
<dbReference type="Proteomes" id="UP001241848">
    <property type="component" value="Unassembled WGS sequence"/>
</dbReference>